<sequence length="91" mass="8955">MSDFVLADLTVGNGTASNLSTSDNTTFSATITPSADGDVTVDVAADVATDAAGNNNTAATQFSVENDQTAPTVALSGPSGPVNAAFEVTVT</sequence>
<organism evidence="2 3">
    <name type="scientific">Hyphobacterium lacteum</name>
    <dbReference type="NCBI Taxonomy" id="3116575"/>
    <lineage>
        <taxon>Bacteria</taxon>
        <taxon>Pseudomonadati</taxon>
        <taxon>Pseudomonadota</taxon>
        <taxon>Alphaproteobacteria</taxon>
        <taxon>Maricaulales</taxon>
        <taxon>Maricaulaceae</taxon>
        <taxon>Hyphobacterium</taxon>
    </lineage>
</organism>
<dbReference type="PANTHER" id="PTHR34677:SF3">
    <property type="entry name" value="BACTERIAL IG-LIKE DOMAIN-CONTAINING PROTEIN"/>
    <property type="match status" value="1"/>
</dbReference>
<accession>A0ABU7LU15</accession>
<dbReference type="PANTHER" id="PTHR34677">
    <property type="match status" value="1"/>
</dbReference>
<gene>
    <name evidence="2" type="ORF">V0U79_13670</name>
</gene>
<protein>
    <submittedName>
        <fullName evidence="2">Ig-like domain-containing protein</fullName>
    </submittedName>
</protein>
<feature type="non-terminal residue" evidence="2">
    <location>
        <position position="91"/>
    </location>
</feature>
<dbReference type="Pfam" id="PF19078">
    <property type="entry name" value="Big_12"/>
    <property type="match status" value="1"/>
</dbReference>
<dbReference type="InterPro" id="IPR044048">
    <property type="entry name" value="Big_12"/>
</dbReference>
<dbReference type="Proteomes" id="UP001354971">
    <property type="component" value="Unassembled WGS sequence"/>
</dbReference>
<keyword evidence="3" id="KW-1185">Reference proteome</keyword>
<feature type="domain" description="Bacterial Ig-like" evidence="1">
    <location>
        <begin position="2"/>
        <end position="61"/>
    </location>
</feature>
<proteinExistence type="predicted"/>
<evidence type="ECO:0000313" key="3">
    <source>
        <dbReference type="Proteomes" id="UP001354971"/>
    </source>
</evidence>
<comment type="caution">
    <text evidence="2">The sequence shown here is derived from an EMBL/GenBank/DDBJ whole genome shotgun (WGS) entry which is preliminary data.</text>
</comment>
<reference evidence="2 3" key="1">
    <citation type="submission" date="2024-01" db="EMBL/GenBank/DDBJ databases">
        <title>Hyphobacterium bacterium isolated from marine sediment.</title>
        <authorList>
            <person name="Zhao S."/>
        </authorList>
    </citation>
    <scope>NUCLEOTIDE SEQUENCE [LARGE SCALE GENOMIC DNA]</scope>
    <source>
        <strain evidence="3">HN65</strain>
    </source>
</reference>
<dbReference type="EMBL" id="JAZDRP010000033">
    <property type="protein sequence ID" value="MEE2527410.1"/>
    <property type="molecule type" value="Genomic_DNA"/>
</dbReference>
<evidence type="ECO:0000259" key="1">
    <source>
        <dbReference type="Pfam" id="PF19078"/>
    </source>
</evidence>
<name>A0ABU7LU15_9PROT</name>
<evidence type="ECO:0000313" key="2">
    <source>
        <dbReference type="EMBL" id="MEE2527410.1"/>
    </source>
</evidence>